<dbReference type="Proteomes" id="UP000281553">
    <property type="component" value="Unassembled WGS sequence"/>
</dbReference>
<evidence type="ECO:0000313" key="2">
    <source>
        <dbReference type="Proteomes" id="UP000281553"/>
    </source>
</evidence>
<accession>A0A3P7RL30</accession>
<dbReference type="EMBL" id="UYRU01101464">
    <property type="protein sequence ID" value="VDN41459.1"/>
    <property type="molecule type" value="Genomic_DNA"/>
</dbReference>
<name>A0A3P7RL30_DIBLA</name>
<reference evidence="1 2" key="1">
    <citation type="submission" date="2018-11" db="EMBL/GenBank/DDBJ databases">
        <authorList>
            <consortium name="Pathogen Informatics"/>
        </authorList>
    </citation>
    <scope>NUCLEOTIDE SEQUENCE [LARGE SCALE GENOMIC DNA]</scope>
</reference>
<feature type="non-terminal residue" evidence="1">
    <location>
        <position position="151"/>
    </location>
</feature>
<proteinExistence type="predicted"/>
<gene>
    <name evidence="1" type="ORF">DILT_LOCUS18555</name>
</gene>
<evidence type="ECO:0000313" key="1">
    <source>
        <dbReference type="EMBL" id="VDN41459.1"/>
    </source>
</evidence>
<dbReference type="AlphaFoldDB" id="A0A3P7RL30"/>
<sequence length="151" mass="16813">MSSYASYAFYLPPRDVHPLIHTFLLRNMLVLNILYPSCMYASQARSVPPMVQLHAQVSHRVSCLVAAHRLASEGFWGPIAGLHVALAHDKQIIDNLYRADGSYPADPLAVNTYIGQLDCLKRVGDDLQSAEAQLEELHVVGERIVDMLTRS</sequence>
<protein>
    <submittedName>
        <fullName evidence="1">Uncharacterized protein</fullName>
    </submittedName>
</protein>
<keyword evidence="2" id="KW-1185">Reference proteome</keyword>
<organism evidence="1 2">
    <name type="scientific">Dibothriocephalus latus</name>
    <name type="common">Fish tapeworm</name>
    <name type="synonym">Diphyllobothrium latum</name>
    <dbReference type="NCBI Taxonomy" id="60516"/>
    <lineage>
        <taxon>Eukaryota</taxon>
        <taxon>Metazoa</taxon>
        <taxon>Spiralia</taxon>
        <taxon>Lophotrochozoa</taxon>
        <taxon>Platyhelminthes</taxon>
        <taxon>Cestoda</taxon>
        <taxon>Eucestoda</taxon>
        <taxon>Diphyllobothriidea</taxon>
        <taxon>Diphyllobothriidae</taxon>
        <taxon>Dibothriocephalus</taxon>
    </lineage>
</organism>